<evidence type="ECO:0000256" key="1">
    <source>
        <dbReference type="SAM" id="MobiDB-lite"/>
    </source>
</evidence>
<name>A0A9D4EEF7_DREPO</name>
<accession>A0A9D4EEF7</accession>
<feature type="non-terminal residue" evidence="2">
    <location>
        <position position="1"/>
    </location>
</feature>
<proteinExistence type="predicted"/>
<sequence length="84" mass="9327">DTTPRVLYGDHQPNSHASGHGIPDRREERCSPTTALTGQPFLPDSDIYCEPLVFLFLIKLFNVIGSPSDRVANDNANDSKDVRM</sequence>
<organism evidence="2 3">
    <name type="scientific">Dreissena polymorpha</name>
    <name type="common">Zebra mussel</name>
    <name type="synonym">Mytilus polymorpha</name>
    <dbReference type="NCBI Taxonomy" id="45954"/>
    <lineage>
        <taxon>Eukaryota</taxon>
        <taxon>Metazoa</taxon>
        <taxon>Spiralia</taxon>
        <taxon>Lophotrochozoa</taxon>
        <taxon>Mollusca</taxon>
        <taxon>Bivalvia</taxon>
        <taxon>Autobranchia</taxon>
        <taxon>Heteroconchia</taxon>
        <taxon>Euheterodonta</taxon>
        <taxon>Imparidentia</taxon>
        <taxon>Neoheterodontei</taxon>
        <taxon>Myida</taxon>
        <taxon>Dreissenoidea</taxon>
        <taxon>Dreissenidae</taxon>
        <taxon>Dreissena</taxon>
    </lineage>
</organism>
<feature type="region of interest" description="Disordered" evidence="1">
    <location>
        <begin position="1"/>
        <end position="32"/>
    </location>
</feature>
<dbReference type="EMBL" id="JAIWYP010000009">
    <property type="protein sequence ID" value="KAH3777599.1"/>
    <property type="molecule type" value="Genomic_DNA"/>
</dbReference>
<evidence type="ECO:0000313" key="3">
    <source>
        <dbReference type="Proteomes" id="UP000828390"/>
    </source>
</evidence>
<dbReference type="AlphaFoldDB" id="A0A9D4EEF7"/>
<keyword evidence="3" id="KW-1185">Reference proteome</keyword>
<comment type="caution">
    <text evidence="2">The sequence shown here is derived from an EMBL/GenBank/DDBJ whole genome shotgun (WGS) entry which is preliminary data.</text>
</comment>
<dbReference type="Proteomes" id="UP000828390">
    <property type="component" value="Unassembled WGS sequence"/>
</dbReference>
<evidence type="ECO:0000313" key="2">
    <source>
        <dbReference type="EMBL" id="KAH3777599.1"/>
    </source>
</evidence>
<reference evidence="2" key="1">
    <citation type="journal article" date="2019" name="bioRxiv">
        <title>The Genome of the Zebra Mussel, Dreissena polymorpha: A Resource for Invasive Species Research.</title>
        <authorList>
            <person name="McCartney M.A."/>
            <person name="Auch B."/>
            <person name="Kono T."/>
            <person name="Mallez S."/>
            <person name="Zhang Y."/>
            <person name="Obille A."/>
            <person name="Becker A."/>
            <person name="Abrahante J.E."/>
            <person name="Garbe J."/>
            <person name="Badalamenti J.P."/>
            <person name="Herman A."/>
            <person name="Mangelson H."/>
            <person name="Liachko I."/>
            <person name="Sullivan S."/>
            <person name="Sone E.D."/>
            <person name="Koren S."/>
            <person name="Silverstein K.A.T."/>
            <person name="Beckman K.B."/>
            <person name="Gohl D.M."/>
        </authorList>
    </citation>
    <scope>NUCLEOTIDE SEQUENCE</scope>
    <source>
        <strain evidence="2">Duluth1</strain>
        <tissue evidence="2">Whole animal</tissue>
    </source>
</reference>
<protein>
    <submittedName>
        <fullName evidence="2">Uncharacterized protein</fullName>
    </submittedName>
</protein>
<gene>
    <name evidence="2" type="ORF">DPMN_179047</name>
</gene>
<reference evidence="2" key="2">
    <citation type="submission" date="2020-11" db="EMBL/GenBank/DDBJ databases">
        <authorList>
            <person name="McCartney M.A."/>
            <person name="Auch B."/>
            <person name="Kono T."/>
            <person name="Mallez S."/>
            <person name="Becker A."/>
            <person name="Gohl D.M."/>
            <person name="Silverstein K.A.T."/>
            <person name="Koren S."/>
            <person name="Bechman K.B."/>
            <person name="Herman A."/>
            <person name="Abrahante J.E."/>
            <person name="Garbe J."/>
        </authorList>
    </citation>
    <scope>NUCLEOTIDE SEQUENCE</scope>
    <source>
        <strain evidence="2">Duluth1</strain>
        <tissue evidence="2">Whole animal</tissue>
    </source>
</reference>